<sequence length="652" mass="69895">MSIRDASGLALLAGPGGVGKTALAARWIGDQADRFPDGQLYADLGIVGAGGLSAASAEVLNQFLRALGVPAARVPSGLPEMTALFRSVTAEKKLAVLVDNAASAAHVRPLIPASRHCVVVVTSRWRLGVLAMDGGRVLLVDPLDPVSAVELLRAALGGDRVAAEPEPARELAELCGGLPLAMCVAAARLSTRPRWPIARMANALADERTRLPALAVANDAVQASFDLSVAGLEPDPAQAYRLTALHPGPDFGIEEAAAALDRPAAEVQDALDTLVDASLLADAGPDRYRFHDLARLHARLHAEAHESEPARTGAVRRMIAWYLDTVLAADLAISPHRARLAPGYGRVRERPAPGPADALDRLERELPNIVAAMQTAVEQAWWDPVWQFCEGLWGLFLHRKHYSQWDRTHQWGIEAARRCGHARAESRLHVQLGYAHLDTGRYDTARELFASSLDLALAVDDRNAQARAWEHLGLVEQSTGSPQHALEHYSRALAVAEDIEQPRSVALLQRRIGEALRDLDRPDEAATHLEQAAETARETGDDVLRARALTRLGELLPDAARAHAVLAEAADTLGRHGAAGYHAEALEALAEADLAADRVDDADTHLGQALAIYAAAEDPKARRASARLAEIRNAGPDAADRSVQVRKGPVRP</sequence>
<dbReference type="PANTHER" id="PTHR47691:SF3">
    <property type="entry name" value="HTH-TYPE TRANSCRIPTIONAL REGULATOR RV0890C-RELATED"/>
    <property type="match status" value="1"/>
</dbReference>
<feature type="repeat" description="TPR" evidence="1">
    <location>
        <begin position="466"/>
        <end position="499"/>
    </location>
</feature>
<dbReference type="RefSeq" id="WP_093577389.1">
    <property type="nucleotide sequence ID" value="NZ_FOWC01000032.1"/>
</dbReference>
<dbReference type="PROSITE" id="PS50005">
    <property type="entry name" value="TPR"/>
    <property type="match status" value="1"/>
</dbReference>
<dbReference type="InterPro" id="IPR019734">
    <property type="entry name" value="TPR_rpt"/>
</dbReference>
<dbReference type="STRING" id="112413.SAMN05421854_1327"/>
<evidence type="ECO:0000313" key="4">
    <source>
        <dbReference type="Proteomes" id="UP000199137"/>
    </source>
</evidence>
<dbReference type="SUPFAM" id="SSF48452">
    <property type="entry name" value="TPR-like"/>
    <property type="match status" value="1"/>
</dbReference>
<dbReference type="Gene3D" id="1.25.40.10">
    <property type="entry name" value="Tetratricopeptide repeat domain"/>
    <property type="match status" value="2"/>
</dbReference>
<proteinExistence type="predicted"/>
<accession>A0A1I6BM12</accession>
<keyword evidence="1" id="KW-0802">TPR repeat</keyword>
<gene>
    <name evidence="3" type="ORF">SAMN05421854_1327</name>
</gene>
<dbReference type="SMART" id="SM00028">
    <property type="entry name" value="TPR"/>
    <property type="match status" value="3"/>
</dbReference>
<dbReference type="Pfam" id="PF13424">
    <property type="entry name" value="TPR_12"/>
    <property type="match status" value="1"/>
</dbReference>
<dbReference type="Proteomes" id="UP000199137">
    <property type="component" value="Unassembled WGS sequence"/>
</dbReference>
<evidence type="ECO:0000256" key="2">
    <source>
        <dbReference type="SAM" id="MobiDB-lite"/>
    </source>
</evidence>
<organism evidence="3 4">
    <name type="scientific">Amycolatopsis rubida</name>
    <dbReference type="NCBI Taxonomy" id="112413"/>
    <lineage>
        <taxon>Bacteria</taxon>
        <taxon>Bacillati</taxon>
        <taxon>Actinomycetota</taxon>
        <taxon>Actinomycetes</taxon>
        <taxon>Pseudonocardiales</taxon>
        <taxon>Pseudonocardiaceae</taxon>
        <taxon>Amycolatopsis</taxon>
    </lineage>
</organism>
<feature type="region of interest" description="Disordered" evidence="2">
    <location>
        <begin position="632"/>
        <end position="652"/>
    </location>
</feature>
<dbReference type="EMBL" id="FOWC01000032">
    <property type="protein sequence ID" value="SFQ81978.1"/>
    <property type="molecule type" value="Genomic_DNA"/>
</dbReference>
<dbReference type="InterPro" id="IPR027417">
    <property type="entry name" value="P-loop_NTPase"/>
</dbReference>
<dbReference type="PANTHER" id="PTHR47691">
    <property type="entry name" value="REGULATOR-RELATED"/>
    <property type="match status" value="1"/>
</dbReference>
<dbReference type="AlphaFoldDB" id="A0A1I6BM12"/>
<dbReference type="Gene3D" id="3.40.50.300">
    <property type="entry name" value="P-loop containing nucleotide triphosphate hydrolases"/>
    <property type="match status" value="1"/>
</dbReference>
<dbReference type="SUPFAM" id="SSF52540">
    <property type="entry name" value="P-loop containing nucleoside triphosphate hydrolases"/>
    <property type="match status" value="1"/>
</dbReference>
<evidence type="ECO:0000313" key="3">
    <source>
        <dbReference type="EMBL" id="SFQ81978.1"/>
    </source>
</evidence>
<reference evidence="4" key="1">
    <citation type="submission" date="2016-10" db="EMBL/GenBank/DDBJ databases">
        <authorList>
            <person name="Varghese N."/>
            <person name="Submissions S."/>
        </authorList>
    </citation>
    <scope>NUCLEOTIDE SEQUENCE [LARGE SCALE GENOMIC DNA]</scope>
    <source>
        <strain evidence="4">DSM 44637</strain>
    </source>
</reference>
<protein>
    <submittedName>
        <fullName evidence="3">Tetratricopeptide repeat-containing protein</fullName>
    </submittedName>
</protein>
<dbReference type="InterPro" id="IPR011990">
    <property type="entry name" value="TPR-like_helical_dom_sf"/>
</dbReference>
<evidence type="ECO:0000256" key="1">
    <source>
        <dbReference type="PROSITE-ProRule" id="PRU00339"/>
    </source>
</evidence>
<dbReference type="OrthoDB" id="3311584at2"/>
<dbReference type="PRINTS" id="PR00364">
    <property type="entry name" value="DISEASERSIST"/>
</dbReference>
<name>A0A1I6BM12_9PSEU</name>